<dbReference type="SUPFAM" id="SSF54593">
    <property type="entry name" value="Glyoxalase/Bleomycin resistance protein/Dihydroxybiphenyl dioxygenase"/>
    <property type="match status" value="1"/>
</dbReference>
<evidence type="ECO:0000313" key="3">
    <source>
        <dbReference type="Proteomes" id="UP001597277"/>
    </source>
</evidence>
<accession>A0ABW4L8C1</accession>
<evidence type="ECO:0000313" key="2">
    <source>
        <dbReference type="EMBL" id="MFD1718274.1"/>
    </source>
</evidence>
<reference evidence="3" key="1">
    <citation type="journal article" date="2019" name="Int. J. Syst. Evol. Microbiol.">
        <title>The Global Catalogue of Microorganisms (GCM) 10K type strain sequencing project: providing services to taxonomists for standard genome sequencing and annotation.</title>
        <authorList>
            <consortium name="The Broad Institute Genomics Platform"/>
            <consortium name="The Broad Institute Genome Sequencing Center for Infectious Disease"/>
            <person name="Wu L."/>
            <person name="Ma J."/>
        </authorList>
    </citation>
    <scope>NUCLEOTIDE SEQUENCE [LARGE SCALE GENOMIC DNA]</scope>
    <source>
        <strain evidence="3">JCM 17130</strain>
    </source>
</reference>
<dbReference type="EMBL" id="JBHUEE010000005">
    <property type="protein sequence ID" value="MFD1718274.1"/>
    <property type="molecule type" value="Genomic_DNA"/>
</dbReference>
<dbReference type="InterPro" id="IPR004360">
    <property type="entry name" value="Glyas_Fos-R_dOase_dom"/>
</dbReference>
<dbReference type="Pfam" id="PF00903">
    <property type="entry name" value="Glyoxalase"/>
    <property type="match status" value="1"/>
</dbReference>
<feature type="domain" description="VOC" evidence="1">
    <location>
        <begin position="1"/>
        <end position="124"/>
    </location>
</feature>
<name>A0ABW4L8C1_9MICO</name>
<dbReference type="InterPro" id="IPR029068">
    <property type="entry name" value="Glyas_Bleomycin-R_OHBP_Dase"/>
</dbReference>
<dbReference type="RefSeq" id="WP_388006242.1">
    <property type="nucleotide sequence ID" value="NZ_JBHUEE010000005.1"/>
</dbReference>
<keyword evidence="3" id="KW-1185">Reference proteome</keyword>
<sequence>MQYVTGFTGFSVADTERARAFYRDVLDLEVRDAEMPGLLELHLPGGTGVLVYPKAAAHTPASFTVLNLTVPDIDAAVRDLTSRGVTFLQYHGDLATDETGVHRGTPTLAWFTDPDGNIISLIEEPA</sequence>
<protein>
    <submittedName>
        <fullName evidence="2">VOC family protein</fullName>
    </submittedName>
</protein>
<dbReference type="Proteomes" id="UP001597277">
    <property type="component" value="Unassembled WGS sequence"/>
</dbReference>
<dbReference type="Gene3D" id="3.10.180.10">
    <property type="entry name" value="2,3-Dihydroxybiphenyl 1,2-Dioxygenase, domain 1"/>
    <property type="match status" value="1"/>
</dbReference>
<dbReference type="PROSITE" id="PS51819">
    <property type="entry name" value="VOC"/>
    <property type="match status" value="1"/>
</dbReference>
<comment type="caution">
    <text evidence="2">The sequence shown here is derived from an EMBL/GenBank/DDBJ whole genome shotgun (WGS) entry which is preliminary data.</text>
</comment>
<organism evidence="2 3">
    <name type="scientific">Georgenia deserti</name>
    <dbReference type="NCBI Taxonomy" id="2093781"/>
    <lineage>
        <taxon>Bacteria</taxon>
        <taxon>Bacillati</taxon>
        <taxon>Actinomycetota</taxon>
        <taxon>Actinomycetes</taxon>
        <taxon>Micrococcales</taxon>
        <taxon>Bogoriellaceae</taxon>
        <taxon>Georgenia</taxon>
    </lineage>
</organism>
<proteinExistence type="predicted"/>
<dbReference type="InterPro" id="IPR037523">
    <property type="entry name" value="VOC_core"/>
</dbReference>
<evidence type="ECO:0000259" key="1">
    <source>
        <dbReference type="PROSITE" id="PS51819"/>
    </source>
</evidence>
<gene>
    <name evidence="2" type="ORF">ACFSE6_10535</name>
</gene>